<protein>
    <submittedName>
        <fullName evidence="1">Uncharacterized protein</fullName>
    </submittedName>
</protein>
<dbReference type="AlphaFoldDB" id="A0A1Y2DNA6"/>
<organism evidence="1 2">
    <name type="scientific">Pseudomassariella vexata</name>
    <dbReference type="NCBI Taxonomy" id="1141098"/>
    <lineage>
        <taxon>Eukaryota</taxon>
        <taxon>Fungi</taxon>
        <taxon>Dikarya</taxon>
        <taxon>Ascomycota</taxon>
        <taxon>Pezizomycotina</taxon>
        <taxon>Sordariomycetes</taxon>
        <taxon>Xylariomycetidae</taxon>
        <taxon>Amphisphaeriales</taxon>
        <taxon>Pseudomassariaceae</taxon>
        <taxon>Pseudomassariella</taxon>
    </lineage>
</organism>
<dbReference type="EMBL" id="MCFJ01000011">
    <property type="protein sequence ID" value="ORY60741.1"/>
    <property type="molecule type" value="Genomic_DNA"/>
</dbReference>
<reference evidence="1 2" key="1">
    <citation type="submission" date="2016-07" db="EMBL/GenBank/DDBJ databases">
        <title>Pervasive Adenine N6-methylation of Active Genes in Fungi.</title>
        <authorList>
            <consortium name="DOE Joint Genome Institute"/>
            <person name="Mondo S.J."/>
            <person name="Dannebaum R.O."/>
            <person name="Kuo R.C."/>
            <person name="Labutti K."/>
            <person name="Haridas S."/>
            <person name="Kuo A."/>
            <person name="Salamov A."/>
            <person name="Ahrendt S.R."/>
            <person name="Lipzen A."/>
            <person name="Sullivan W."/>
            <person name="Andreopoulos W.B."/>
            <person name="Clum A."/>
            <person name="Lindquist E."/>
            <person name="Daum C."/>
            <person name="Ramamoorthy G.K."/>
            <person name="Gryganskyi A."/>
            <person name="Culley D."/>
            <person name="Magnuson J.K."/>
            <person name="James T.Y."/>
            <person name="O'Malley M.A."/>
            <person name="Stajich J.E."/>
            <person name="Spatafora J.W."/>
            <person name="Visel A."/>
            <person name="Grigoriev I.V."/>
        </authorList>
    </citation>
    <scope>NUCLEOTIDE SEQUENCE [LARGE SCALE GENOMIC DNA]</scope>
    <source>
        <strain evidence="1 2">CBS 129021</strain>
    </source>
</reference>
<gene>
    <name evidence="1" type="ORF">BCR38DRAFT_476634</name>
</gene>
<dbReference type="STRING" id="1141098.A0A1Y2DNA6"/>
<dbReference type="GeneID" id="63779258"/>
<accession>A0A1Y2DNA6</accession>
<evidence type="ECO:0000313" key="1">
    <source>
        <dbReference type="EMBL" id="ORY60741.1"/>
    </source>
</evidence>
<sequence length="302" mass="34343">MSLLDGFLTWSVIDAQVLVAVRAVALIFLGPSPLPCPPLAGMGNHSWQPDDTILALRKEHGKFNYYETVAVSKTEYYQATSFAFRMMKPRGQERTLQVTGIEVPGQEHHPFRESSEEGTEMLADWMYRYGQDGKPMDLDQFFTYSISLRGHVQPALRLHQRSASGDFISSISLNMLVAWGGFYRWLFHIFLTNPNVTWLNIFPVGHLVNMAWRTLQERHDSPERRIGYGVLGHTVFRSPYDTNSGQLAACAGEVLDPGQHMARIELLKLAATIERDYAVQLANPGQRWQWKAYFAIVRHSKA</sequence>
<name>A0A1Y2DNA6_9PEZI</name>
<evidence type="ECO:0000313" key="2">
    <source>
        <dbReference type="Proteomes" id="UP000193689"/>
    </source>
</evidence>
<dbReference type="Proteomes" id="UP000193689">
    <property type="component" value="Unassembled WGS sequence"/>
</dbReference>
<keyword evidence="2" id="KW-1185">Reference proteome</keyword>
<comment type="caution">
    <text evidence="1">The sequence shown here is derived from an EMBL/GenBank/DDBJ whole genome shotgun (WGS) entry which is preliminary data.</text>
</comment>
<dbReference type="RefSeq" id="XP_040712968.1">
    <property type="nucleotide sequence ID" value="XM_040863046.1"/>
</dbReference>
<proteinExistence type="predicted"/>
<dbReference type="InParanoid" id="A0A1Y2DNA6"/>